<evidence type="ECO:0000256" key="6">
    <source>
        <dbReference type="SAM" id="MobiDB-lite"/>
    </source>
</evidence>
<evidence type="ECO:0000256" key="5">
    <source>
        <dbReference type="ARBA" id="ARBA00022691"/>
    </source>
</evidence>
<organism evidence="7 8">
    <name type="scientific">Cryptosporidium xiaoi</name>
    <dbReference type="NCBI Taxonomy" id="659607"/>
    <lineage>
        <taxon>Eukaryota</taxon>
        <taxon>Sar</taxon>
        <taxon>Alveolata</taxon>
        <taxon>Apicomplexa</taxon>
        <taxon>Conoidasida</taxon>
        <taxon>Coccidia</taxon>
        <taxon>Eucoccidiorida</taxon>
        <taxon>Eimeriorina</taxon>
        <taxon>Cryptosporidiidae</taxon>
        <taxon>Cryptosporidium</taxon>
    </lineage>
</organism>
<dbReference type="Pfam" id="PF07942">
    <property type="entry name" value="CARME"/>
    <property type="match status" value="1"/>
</dbReference>
<dbReference type="SUPFAM" id="SSF53335">
    <property type="entry name" value="S-adenosyl-L-methionine-dependent methyltransferases"/>
    <property type="match status" value="1"/>
</dbReference>
<proteinExistence type="inferred from homology"/>
<evidence type="ECO:0000256" key="1">
    <source>
        <dbReference type="ARBA" id="ARBA00010086"/>
    </source>
</evidence>
<protein>
    <recommendedName>
        <fullName evidence="2">carnosine N-methyltransferase</fullName>
        <ecNumber evidence="2">2.1.1.22</ecNumber>
    </recommendedName>
</protein>
<dbReference type="GO" id="GO:0030735">
    <property type="term" value="F:carnosine N-methyltransferase activity"/>
    <property type="evidence" value="ECO:0007669"/>
    <property type="project" value="UniProtKB-EC"/>
</dbReference>
<dbReference type="InterPro" id="IPR029063">
    <property type="entry name" value="SAM-dependent_MTases_sf"/>
</dbReference>
<dbReference type="EMBL" id="JAWDEY010000010">
    <property type="protein sequence ID" value="KAK6589889.1"/>
    <property type="molecule type" value="Genomic_DNA"/>
</dbReference>
<gene>
    <name evidence="7" type="ORF">RS030_192877</name>
</gene>
<dbReference type="Proteomes" id="UP001311799">
    <property type="component" value="Unassembled WGS sequence"/>
</dbReference>
<comment type="similarity">
    <text evidence="1">Belongs to the carnosine N-methyltransferase family.</text>
</comment>
<accession>A0AAV9XZD5</accession>
<dbReference type="Gene3D" id="3.40.50.150">
    <property type="entry name" value="Vaccinia Virus protein VP39"/>
    <property type="match status" value="1"/>
</dbReference>
<dbReference type="GO" id="GO:0032259">
    <property type="term" value="P:methylation"/>
    <property type="evidence" value="ECO:0007669"/>
    <property type="project" value="UniProtKB-KW"/>
</dbReference>
<keyword evidence="4" id="KW-0808">Transferase</keyword>
<dbReference type="PANTHER" id="PTHR12303:SF6">
    <property type="entry name" value="CARNOSINE N-METHYLTRANSFERASE"/>
    <property type="match status" value="1"/>
</dbReference>
<evidence type="ECO:0000256" key="3">
    <source>
        <dbReference type="ARBA" id="ARBA00022603"/>
    </source>
</evidence>
<dbReference type="PANTHER" id="PTHR12303">
    <property type="entry name" value="CARNOSINE N-METHYLTRANSFERASE"/>
    <property type="match status" value="1"/>
</dbReference>
<reference evidence="7 8" key="1">
    <citation type="submission" date="2023-10" db="EMBL/GenBank/DDBJ databases">
        <title>Comparative genomics analysis reveals potential genetic determinants of host preference in Cryptosporidium xiaoi.</title>
        <authorList>
            <person name="Xiao L."/>
            <person name="Li J."/>
        </authorList>
    </citation>
    <scope>NUCLEOTIDE SEQUENCE [LARGE SCALE GENOMIC DNA]</scope>
    <source>
        <strain evidence="7 8">52996</strain>
    </source>
</reference>
<feature type="region of interest" description="Disordered" evidence="6">
    <location>
        <begin position="138"/>
        <end position="168"/>
    </location>
</feature>
<dbReference type="EC" id="2.1.1.22" evidence="2"/>
<evidence type="ECO:0000313" key="8">
    <source>
        <dbReference type="Proteomes" id="UP001311799"/>
    </source>
</evidence>
<evidence type="ECO:0000313" key="7">
    <source>
        <dbReference type="EMBL" id="KAK6589889.1"/>
    </source>
</evidence>
<keyword evidence="3" id="KW-0489">Methyltransferase</keyword>
<evidence type="ECO:0000256" key="2">
    <source>
        <dbReference type="ARBA" id="ARBA00012003"/>
    </source>
</evidence>
<sequence>MSDTENSPESERLNEIVYYDGDDRDVYTYIKYFESNFPLSYKEVEDSVAKENIKSDYNYFISVVTSFLIYEWDVFKDLIRIERNLNSLSNQDLKLYPLRNIESEIDKYRSCIKVNQNFFKLMLSPDLYFQIAETKSRSNPTKNNVKSKNKYKGNSNRNKSQETLSKYRHGNVSNNVVTQGNNNICCDSEDCLCYSLKNEKYMGGFNLNTVPSTTMHNISKAKATLRQFVRDWSEHGEAERSESYDPILKALVKYLPLDISNPRRQKVLVPGAGLGRLLFEVAKLGYSCQGNEISYAMLLGSNFILNYMFEKNSIRIYPYLFSLSNRPKKEDNLRPVFIPDVCINEYVKYGHDLSMCAGEFVEVYSNQIQIWDAVLTCFFLDTAKNIITYIRTIINLIPPNGVWINLGPLLYHYSGMNDVVSIELSWEEIREIISKYFNIVEEEWKDATYTRNNQSMFKVVYKCIFFVAIRNQVPFVDY</sequence>
<evidence type="ECO:0000256" key="4">
    <source>
        <dbReference type="ARBA" id="ARBA00022679"/>
    </source>
</evidence>
<keyword evidence="8" id="KW-1185">Reference proteome</keyword>
<keyword evidence="5" id="KW-0949">S-adenosyl-L-methionine</keyword>
<comment type="caution">
    <text evidence="7">The sequence shown here is derived from an EMBL/GenBank/DDBJ whole genome shotgun (WGS) entry which is preliminary data.</text>
</comment>
<name>A0AAV9XZD5_9CRYT</name>
<dbReference type="SMART" id="SM01296">
    <property type="entry name" value="N2227"/>
    <property type="match status" value="1"/>
</dbReference>
<feature type="compositionally biased region" description="Polar residues" evidence="6">
    <location>
        <begin position="152"/>
        <end position="164"/>
    </location>
</feature>
<dbReference type="InterPro" id="IPR012901">
    <property type="entry name" value="CARME"/>
</dbReference>
<dbReference type="AlphaFoldDB" id="A0AAV9XZD5"/>